<dbReference type="Gene3D" id="1.20.1650.10">
    <property type="entry name" value="PLP-dependent transferases"/>
    <property type="match status" value="1"/>
</dbReference>
<proteinExistence type="inferred from homology"/>
<evidence type="ECO:0000256" key="5">
    <source>
        <dbReference type="ARBA" id="ARBA00023239"/>
    </source>
</evidence>
<dbReference type="InterPro" id="IPR010977">
    <property type="entry name" value="Aromatic_deC"/>
</dbReference>
<evidence type="ECO:0000256" key="3">
    <source>
        <dbReference type="ARBA" id="ARBA00022793"/>
    </source>
</evidence>
<dbReference type="Gene3D" id="3.40.640.10">
    <property type="entry name" value="Type I PLP-dependent aspartate aminotransferase-like (Major domain)"/>
    <property type="match status" value="1"/>
</dbReference>
<dbReference type="Proteomes" id="UP000188243">
    <property type="component" value="Chromosome"/>
</dbReference>
<evidence type="ECO:0000256" key="7">
    <source>
        <dbReference type="RuleBase" id="RU000382"/>
    </source>
</evidence>
<evidence type="ECO:0000313" key="9">
    <source>
        <dbReference type="Proteomes" id="UP000188243"/>
    </source>
</evidence>
<keyword evidence="5 7" id="KW-0456">Lyase</keyword>
<dbReference type="GO" id="GO:0005737">
    <property type="term" value="C:cytoplasm"/>
    <property type="evidence" value="ECO:0007669"/>
    <property type="project" value="TreeGrafter"/>
</dbReference>
<dbReference type="CDD" id="cd06450">
    <property type="entry name" value="DOPA_deC_like"/>
    <property type="match status" value="1"/>
</dbReference>
<dbReference type="GO" id="GO:0006520">
    <property type="term" value="P:amino acid metabolic process"/>
    <property type="evidence" value="ECO:0007669"/>
    <property type="project" value="InterPro"/>
</dbReference>
<reference evidence="8 9" key="1">
    <citation type="submission" date="2017-02" db="EMBL/GenBank/DDBJ databases">
        <title>Complete genome sequence of the cold-active Pseudoalteromonas aliena strain EH1 isolated from Arctic seawater.</title>
        <authorList>
            <person name="Kim E."/>
            <person name="Heo E."/>
            <person name="Kim H."/>
            <person name="Kim D."/>
        </authorList>
    </citation>
    <scope>NUCLEOTIDE SEQUENCE [LARGE SCALE GENOMIC DNA]</scope>
    <source>
        <strain evidence="8 9">EH1</strain>
    </source>
</reference>
<comment type="similarity">
    <text evidence="2 7">Belongs to the group II decarboxylase family.</text>
</comment>
<comment type="cofactor">
    <cofactor evidence="1 6 7">
        <name>pyridoxal 5'-phosphate</name>
        <dbReference type="ChEBI" id="CHEBI:597326"/>
    </cofactor>
</comment>
<dbReference type="InterPro" id="IPR002129">
    <property type="entry name" value="PyrdxlP-dep_de-COase"/>
</dbReference>
<dbReference type="RefSeq" id="WP_077535364.1">
    <property type="nucleotide sequence ID" value="NZ_CANLYY010000025.1"/>
</dbReference>
<protein>
    <submittedName>
        <fullName evidence="8">Pyridoxal-dependent decarboxylase</fullName>
    </submittedName>
</protein>
<dbReference type="GO" id="GO:0019752">
    <property type="term" value="P:carboxylic acid metabolic process"/>
    <property type="evidence" value="ECO:0007669"/>
    <property type="project" value="InterPro"/>
</dbReference>
<feature type="modified residue" description="N6-(pyridoxal phosphate)lysine" evidence="6">
    <location>
        <position position="328"/>
    </location>
</feature>
<organism evidence="8 9">
    <name type="scientific">Pseudoalteromonas aliena</name>
    <dbReference type="NCBI Taxonomy" id="247523"/>
    <lineage>
        <taxon>Bacteria</taxon>
        <taxon>Pseudomonadati</taxon>
        <taxon>Pseudomonadota</taxon>
        <taxon>Gammaproteobacteria</taxon>
        <taxon>Alteromonadales</taxon>
        <taxon>Pseudoalteromonadaceae</taxon>
        <taxon>Pseudoalteromonas</taxon>
    </lineage>
</organism>
<name>A0A1Q2GU34_9GAMM</name>
<dbReference type="GO" id="GO:0016831">
    <property type="term" value="F:carboxy-lyase activity"/>
    <property type="evidence" value="ECO:0007669"/>
    <property type="project" value="UniProtKB-KW"/>
</dbReference>
<dbReference type="Pfam" id="PF00282">
    <property type="entry name" value="Pyridoxal_deC"/>
    <property type="match status" value="1"/>
</dbReference>
<dbReference type="PANTHER" id="PTHR45677">
    <property type="entry name" value="GLUTAMATE DECARBOXYLASE-RELATED"/>
    <property type="match status" value="1"/>
</dbReference>
<dbReference type="InterPro" id="IPR015422">
    <property type="entry name" value="PyrdxlP-dep_Trfase_small"/>
</dbReference>
<dbReference type="AlphaFoldDB" id="A0A1Q2GU34"/>
<dbReference type="PANTHER" id="PTHR45677:SF8">
    <property type="entry name" value="CYSTEINE SULFINIC ACID DECARBOXYLASE"/>
    <property type="match status" value="1"/>
</dbReference>
<evidence type="ECO:0000256" key="1">
    <source>
        <dbReference type="ARBA" id="ARBA00001933"/>
    </source>
</evidence>
<dbReference type="SUPFAM" id="SSF53383">
    <property type="entry name" value="PLP-dependent transferases"/>
    <property type="match status" value="1"/>
</dbReference>
<dbReference type="InterPro" id="IPR015424">
    <property type="entry name" value="PyrdxlP-dep_Trfase"/>
</dbReference>
<dbReference type="PRINTS" id="PR00800">
    <property type="entry name" value="YHDCRBOXLASE"/>
</dbReference>
<gene>
    <name evidence="8" type="ORF">B0W48_01785</name>
</gene>
<dbReference type="Gene3D" id="3.90.1150.10">
    <property type="entry name" value="Aspartate Aminotransferase, domain 1"/>
    <property type="match status" value="1"/>
</dbReference>
<dbReference type="KEGG" id="paln:B0W48_01785"/>
<evidence type="ECO:0000256" key="2">
    <source>
        <dbReference type="ARBA" id="ARBA00009533"/>
    </source>
</evidence>
<keyword evidence="3" id="KW-0210">Decarboxylase</keyword>
<sequence>MSQSQSLQLNAVENQPLFEQNELPPQFNLEQFINYQIASLQGLSAVQQAMAKAQKPFSGVSVSTLAKTLNDVDLSKPLADFPAVLDELKSVYLDHAVYFHHPRYMAHLNCPVTYPAVVAEHIIAAINTSVDTWDQSAGATLIEQKLIDWTCQKADFPSTADGVFTSGGTQSNLMAMLVAREVAVERYAPGHEVKLQGLPAIASRFRIYCSEVAHFSIQKAAALLGLGYDAVVPVATNSKMQMDLDALKTAVSTSKAQGELPIAVVITAGTTDFGSIDPINDIALLAKQEQLWCHVDGAYGGGLLVSENHRNALNGIEKVDSITIDYHKSFMQPVSCSAFLLSNKRYFSHITLYADYLNPLAEAGNGVPNLVDKSLQTTRRFDALKLWLTLRTIGEAPLGYAFDKVIGLARQTHIVLNDHPDFEVINYPELSALVFRFAPADLQTDPDLLDTLNLHVRSTFLKTGEAMIARTKVGGRHYLKFTLLNALCQLSDIRAVIDRISDIAWHAYKKEQV</sequence>
<evidence type="ECO:0000256" key="4">
    <source>
        <dbReference type="ARBA" id="ARBA00022898"/>
    </source>
</evidence>
<keyword evidence="4 6" id="KW-0663">Pyridoxal phosphate</keyword>
<dbReference type="EMBL" id="CP019628">
    <property type="protein sequence ID" value="AQP98638.1"/>
    <property type="molecule type" value="Genomic_DNA"/>
</dbReference>
<accession>A0A1Q2GU34</accession>
<dbReference type="InterPro" id="IPR015421">
    <property type="entry name" value="PyrdxlP-dep_Trfase_major"/>
</dbReference>
<dbReference type="GO" id="GO:0030170">
    <property type="term" value="F:pyridoxal phosphate binding"/>
    <property type="evidence" value="ECO:0007669"/>
    <property type="project" value="InterPro"/>
</dbReference>
<evidence type="ECO:0000256" key="6">
    <source>
        <dbReference type="PIRSR" id="PIRSR602129-50"/>
    </source>
</evidence>
<dbReference type="STRING" id="247523.B0W48_01785"/>
<evidence type="ECO:0000313" key="8">
    <source>
        <dbReference type="EMBL" id="AQP98638.1"/>
    </source>
</evidence>